<comment type="subcellular location">
    <subcellularLocation>
        <location evidence="3">Endoplasmic reticulum</location>
    </subcellularLocation>
    <subcellularLocation>
        <location evidence="2">Membrane</location>
        <topology evidence="2">Multi-pass membrane protein</topology>
    </subcellularLocation>
</comment>
<dbReference type="HOGENOM" id="CLU_011615_4_0_1"/>
<dbReference type="PANTHER" id="PTHR44216:SF3">
    <property type="entry name" value="PROTEIN O-MANNOSYL-TRANSFERASE TMTC2"/>
    <property type="match status" value="1"/>
</dbReference>
<dbReference type="InterPro" id="IPR052384">
    <property type="entry name" value="TMTC_O-mannosyltransferase"/>
</dbReference>
<comment type="catalytic activity">
    <reaction evidence="15">
        <text>a di-trans,poly-cis-dolichyl beta-D-mannosyl phosphate + L-seryl-[protein] = 3-O-(alpha-D-mannosyl)-L-seryl-[protein] + a di-trans,poly-cis-dolichyl phosphate + H(+)</text>
        <dbReference type="Rhea" id="RHEA:17377"/>
        <dbReference type="Rhea" id="RHEA-COMP:9863"/>
        <dbReference type="Rhea" id="RHEA-COMP:13546"/>
        <dbReference type="Rhea" id="RHEA-COMP:19498"/>
        <dbReference type="Rhea" id="RHEA-COMP:19501"/>
        <dbReference type="ChEBI" id="CHEBI:15378"/>
        <dbReference type="ChEBI" id="CHEBI:29999"/>
        <dbReference type="ChEBI" id="CHEBI:57683"/>
        <dbReference type="ChEBI" id="CHEBI:58211"/>
        <dbReference type="ChEBI" id="CHEBI:137321"/>
        <dbReference type="EC" id="2.4.1.109"/>
    </reaction>
</comment>
<name>E3LKS5_CAERE</name>
<evidence type="ECO:0000256" key="5">
    <source>
        <dbReference type="ARBA" id="ARBA00007882"/>
    </source>
</evidence>
<evidence type="ECO:0000313" key="17">
    <source>
        <dbReference type="Proteomes" id="UP000008281"/>
    </source>
</evidence>
<keyword evidence="11" id="KW-0256">Endoplasmic reticulum</keyword>
<dbReference type="GO" id="GO:0005789">
    <property type="term" value="C:endoplasmic reticulum membrane"/>
    <property type="evidence" value="ECO:0007669"/>
    <property type="project" value="TreeGrafter"/>
</dbReference>
<evidence type="ECO:0000256" key="4">
    <source>
        <dbReference type="ARBA" id="ARBA00004922"/>
    </source>
</evidence>
<dbReference type="InterPro" id="IPR013618">
    <property type="entry name" value="TMTC_DUF1736"/>
</dbReference>
<keyword evidence="8" id="KW-0812">Transmembrane</keyword>
<evidence type="ECO:0000256" key="14">
    <source>
        <dbReference type="ARBA" id="ARBA00045085"/>
    </source>
</evidence>
<gene>
    <name evidence="16" type="ORF">CRE_18660</name>
</gene>
<dbReference type="STRING" id="31234.E3LKS5"/>
<dbReference type="EC" id="2.4.1.109" evidence="6"/>
<comment type="similarity">
    <text evidence="5">Belongs to the TMTC family.</text>
</comment>
<evidence type="ECO:0000256" key="8">
    <source>
        <dbReference type="ARBA" id="ARBA00022692"/>
    </source>
</evidence>
<dbReference type="Gene3D" id="1.25.40.10">
    <property type="entry name" value="Tetratricopeptide repeat domain"/>
    <property type="match status" value="3"/>
</dbReference>
<dbReference type="PANTHER" id="PTHR44216">
    <property type="entry name" value="PROTEIN O-MANNOSYL-TRANSFERASE TMTC2"/>
    <property type="match status" value="1"/>
</dbReference>
<comment type="function">
    <text evidence="1">Transfers mannosyl residues to the hydroxyl group of serine or threonine residues.</text>
</comment>
<dbReference type="InterPro" id="IPR019734">
    <property type="entry name" value="TPR_rpt"/>
</dbReference>
<evidence type="ECO:0000256" key="6">
    <source>
        <dbReference type="ARBA" id="ARBA00012839"/>
    </source>
</evidence>
<dbReference type="Pfam" id="PF13432">
    <property type="entry name" value="TPR_16"/>
    <property type="match status" value="2"/>
</dbReference>
<evidence type="ECO:0000256" key="11">
    <source>
        <dbReference type="ARBA" id="ARBA00022824"/>
    </source>
</evidence>
<dbReference type="eggNOG" id="KOG1124">
    <property type="taxonomic scope" value="Eukaryota"/>
</dbReference>
<evidence type="ECO:0000313" key="16">
    <source>
        <dbReference type="EMBL" id="EFO99962.1"/>
    </source>
</evidence>
<dbReference type="OMA" id="TQIFYND"/>
<dbReference type="EMBL" id="DS268410">
    <property type="protein sequence ID" value="EFO99962.1"/>
    <property type="molecule type" value="Genomic_DNA"/>
</dbReference>
<evidence type="ECO:0000256" key="2">
    <source>
        <dbReference type="ARBA" id="ARBA00004141"/>
    </source>
</evidence>
<evidence type="ECO:0000256" key="7">
    <source>
        <dbReference type="ARBA" id="ARBA00022679"/>
    </source>
</evidence>
<comment type="catalytic activity">
    <reaction evidence="14">
        <text>a di-trans,poly-cis-dolichyl beta-D-mannosyl phosphate + L-threonyl-[protein] = 3-O-(alpha-D-mannosyl)-L-threonyl-[protein] + a di-trans,poly-cis-dolichyl phosphate + H(+)</text>
        <dbReference type="Rhea" id="RHEA:53396"/>
        <dbReference type="Rhea" id="RHEA-COMP:11060"/>
        <dbReference type="Rhea" id="RHEA-COMP:13547"/>
        <dbReference type="Rhea" id="RHEA-COMP:19498"/>
        <dbReference type="Rhea" id="RHEA-COMP:19501"/>
        <dbReference type="ChEBI" id="CHEBI:15378"/>
        <dbReference type="ChEBI" id="CHEBI:30013"/>
        <dbReference type="ChEBI" id="CHEBI:57683"/>
        <dbReference type="ChEBI" id="CHEBI:58211"/>
        <dbReference type="ChEBI" id="CHEBI:137323"/>
        <dbReference type="EC" id="2.4.1.109"/>
    </reaction>
</comment>
<dbReference type="Pfam" id="PF13181">
    <property type="entry name" value="TPR_8"/>
    <property type="match status" value="1"/>
</dbReference>
<dbReference type="Pfam" id="PF08409">
    <property type="entry name" value="TMTC_DUF1736"/>
    <property type="match status" value="1"/>
</dbReference>
<dbReference type="FunCoup" id="E3LKS5">
    <property type="interactions" value="759"/>
</dbReference>
<dbReference type="Proteomes" id="UP000008281">
    <property type="component" value="Unassembled WGS sequence"/>
</dbReference>
<dbReference type="AlphaFoldDB" id="E3LKS5"/>
<dbReference type="PROSITE" id="PS50005">
    <property type="entry name" value="TPR"/>
    <property type="match status" value="4"/>
</dbReference>
<dbReference type="OrthoDB" id="1658288at2759"/>
<evidence type="ECO:0000256" key="15">
    <source>
        <dbReference type="ARBA" id="ARBA00045102"/>
    </source>
</evidence>
<dbReference type="SUPFAM" id="SSF81901">
    <property type="entry name" value="HCP-like"/>
    <property type="match status" value="1"/>
</dbReference>
<dbReference type="InterPro" id="IPR011990">
    <property type="entry name" value="TPR-like_helical_dom_sf"/>
</dbReference>
<evidence type="ECO:0000256" key="1">
    <source>
        <dbReference type="ARBA" id="ARBA00003582"/>
    </source>
</evidence>
<proteinExistence type="inferred from homology"/>
<evidence type="ECO:0000256" key="10">
    <source>
        <dbReference type="ARBA" id="ARBA00022803"/>
    </source>
</evidence>
<reference evidence="16" key="1">
    <citation type="submission" date="2007-07" db="EMBL/GenBank/DDBJ databases">
        <title>PCAP assembly of the Caenorhabditis remanei genome.</title>
        <authorList>
            <consortium name="The Caenorhabditis remanei Sequencing Consortium"/>
            <person name="Wilson R.K."/>
        </authorList>
    </citation>
    <scope>NUCLEOTIDE SEQUENCE [LARGE SCALE GENOMIC DNA]</scope>
    <source>
        <strain evidence="16">PB4641</strain>
    </source>
</reference>
<comment type="pathway">
    <text evidence="4">Protein modification; protein glycosylation.</text>
</comment>
<protein>
    <recommendedName>
        <fullName evidence="6">dolichyl-phosphate-mannose--protein mannosyltransferase</fullName>
        <ecNumber evidence="6">2.4.1.109</ecNumber>
    </recommendedName>
</protein>
<dbReference type="SUPFAM" id="SSF48452">
    <property type="entry name" value="TPR-like"/>
    <property type="match status" value="1"/>
</dbReference>
<evidence type="ECO:0000256" key="9">
    <source>
        <dbReference type="ARBA" id="ARBA00022737"/>
    </source>
</evidence>
<organism evidence="17">
    <name type="scientific">Caenorhabditis remanei</name>
    <name type="common">Caenorhabditis vulgaris</name>
    <dbReference type="NCBI Taxonomy" id="31234"/>
    <lineage>
        <taxon>Eukaryota</taxon>
        <taxon>Metazoa</taxon>
        <taxon>Ecdysozoa</taxon>
        <taxon>Nematoda</taxon>
        <taxon>Chromadorea</taxon>
        <taxon>Rhabditida</taxon>
        <taxon>Rhabditina</taxon>
        <taxon>Rhabditomorpha</taxon>
        <taxon>Rhabditoidea</taxon>
        <taxon>Rhabditidae</taxon>
        <taxon>Peloderinae</taxon>
        <taxon>Caenorhabditis</taxon>
    </lineage>
</organism>
<keyword evidence="12" id="KW-1133">Transmembrane helix</keyword>
<evidence type="ECO:0000256" key="3">
    <source>
        <dbReference type="ARBA" id="ARBA00004240"/>
    </source>
</evidence>
<keyword evidence="9" id="KW-0677">Repeat</keyword>
<keyword evidence="17" id="KW-1185">Reference proteome</keyword>
<accession>E3LKS5</accession>
<evidence type="ECO:0000256" key="13">
    <source>
        <dbReference type="ARBA" id="ARBA00023136"/>
    </source>
</evidence>
<keyword evidence="13" id="KW-0472">Membrane</keyword>
<keyword evidence="7" id="KW-0808">Transferase</keyword>
<sequence length="775" mass="87977">MKKAKKGPNNPVLLSNIPECYHYLLVALFAGFVYSNTLKADFVYDDRPAILTNDDVLGRSSWRSLLTTNDFWGNPIGLEGSHKSYRPLITASFCLQFILHGLKAELFHGVNLICHVINSMLVLRLARQLRIMENGVSLFSSILFSCHPITSEAVCSIVGRADLSATMWILLALTTHISNPNCIRAISFAVFAILSKETGIILIPLIVCYDVLFKSISTKQFRKDVPNYLVSLAVICYLRLSINNFQSPKFSKNDNPIAHDSSILTRTLTFLYLPIFHANLIAFPKTLSFDWSMDAIPRVESILDSRFVLSVICYSALFKIIGILIMDFKNTHQNQVLLFLIALLTTPHILSSNLLTYVGFVAAERILYLNTVAYCILIGFGVEVARKKFSTCTESKWILSFVILILSIFSYKTMQRVDDWKTEESLFKSALLVNPTKAHMNLGYVFTTQKKFELAKYHYQEALKSKGNLADAWYNLGILVSKSSNSTQEAIHYYQKALQSRSNFAAAHLNLALLLHDVGLHQKAFSHLDECLQKSGENLKSYRNHQRTQATCAYNKGRLLQKSKEFHVAIDTFKLALNIGGKHFEHTSSVLNSIGTCYNEIGDVESAEKYFEAAISENHVNSYLTMAHLKIQQNRSYEVEGLLRKVMTLAPDSVTVLQNIALAEYHMQNYNRSLLFYRKALSVDAKHVESLHGIANLLQETQNYSESEEFYRKILEIQPHSYSAHANYGAILHLNQKYDLALKAYDTALILNPNDDVARENREKLIRILRRKHNF</sequence>
<keyword evidence="10" id="KW-0802">TPR repeat</keyword>
<evidence type="ECO:0000256" key="12">
    <source>
        <dbReference type="ARBA" id="ARBA00022989"/>
    </source>
</evidence>
<dbReference type="SMART" id="SM00028">
    <property type="entry name" value="TPR"/>
    <property type="match status" value="8"/>
</dbReference>
<dbReference type="GO" id="GO:0004169">
    <property type="term" value="F:dolichyl-phosphate-mannose-protein mannosyltransferase activity"/>
    <property type="evidence" value="ECO:0007669"/>
    <property type="project" value="UniProtKB-EC"/>
</dbReference>
<dbReference type="UniPathway" id="UPA00378"/>